<dbReference type="EMBL" id="AK175682">
    <property type="protein sequence ID" value="BAD43445.1"/>
    <property type="molecule type" value="mRNA"/>
</dbReference>
<dbReference type="EMBL" id="AK176067">
    <property type="protein sequence ID" value="BAD43830.1"/>
    <property type="molecule type" value="mRNA"/>
</dbReference>
<name>Q681D5_ARATH</name>
<dbReference type="EMBL" id="AK175993">
    <property type="protein sequence ID" value="BAD43756.1"/>
    <property type="molecule type" value="mRNA"/>
</dbReference>
<protein>
    <submittedName>
        <fullName evidence="1">Uncharacterized protein</fullName>
    </submittedName>
</protein>
<dbReference type="EMBL" id="AK176476">
    <property type="protein sequence ID" value="BAD44239.1"/>
    <property type="molecule type" value="mRNA"/>
</dbReference>
<dbReference type="EMBL" id="AK176672">
    <property type="protein sequence ID" value="BAD44435.1"/>
    <property type="molecule type" value="mRNA"/>
</dbReference>
<dbReference type="EMBL" id="AK175669">
    <property type="protein sequence ID" value="BAD43432.1"/>
    <property type="molecule type" value="mRNA"/>
</dbReference>
<organism evidence="1">
    <name type="scientific">Arabidopsis thaliana</name>
    <name type="common">Mouse-ear cress</name>
    <dbReference type="NCBI Taxonomy" id="3702"/>
    <lineage>
        <taxon>Eukaryota</taxon>
        <taxon>Viridiplantae</taxon>
        <taxon>Streptophyta</taxon>
        <taxon>Embryophyta</taxon>
        <taxon>Tracheophyta</taxon>
        <taxon>Spermatophyta</taxon>
        <taxon>Magnoliopsida</taxon>
        <taxon>eudicotyledons</taxon>
        <taxon>Gunneridae</taxon>
        <taxon>Pentapetalae</taxon>
        <taxon>rosids</taxon>
        <taxon>malvids</taxon>
        <taxon>Brassicales</taxon>
        <taxon>Brassicaceae</taxon>
        <taxon>Camelineae</taxon>
        <taxon>Arabidopsis</taxon>
    </lineage>
</organism>
<dbReference type="EMBL" id="AK176632">
    <property type="protein sequence ID" value="BAD44395.1"/>
    <property type="molecule type" value="mRNA"/>
</dbReference>
<reference evidence="1" key="1">
    <citation type="submission" date="2004-09" db="EMBL/GenBank/DDBJ databases">
        <title>Large-scale analysis of RIKEN Arabidopsis full-length (RAFL) cDNAs.</title>
        <authorList>
            <person name="Totoki Y."/>
            <person name="Seki M."/>
            <person name="Ishida J."/>
            <person name="Nakajima M."/>
            <person name="Enju A."/>
            <person name="Kamiya A."/>
            <person name="Narusaka M."/>
            <person name="Shin-i T."/>
            <person name="Nakagawa M."/>
            <person name="Sakamoto N."/>
            <person name="Oishi K."/>
            <person name="Kohara Y."/>
            <person name="Kobayashi M."/>
            <person name="Toyoda A."/>
            <person name="Sakaki Y."/>
            <person name="Sakurai T."/>
            <person name="Iida K."/>
            <person name="Akiyama K."/>
            <person name="Satou M."/>
            <person name="Toyoda T."/>
            <person name="Konagaya A."/>
            <person name="Carninci P."/>
            <person name="Kawai J."/>
            <person name="Hayashizaki Y."/>
            <person name="Shinozaki K."/>
        </authorList>
    </citation>
    <scope>NUCLEOTIDE SEQUENCE</scope>
</reference>
<accession>Q681D5</accession>
<proteinExistence type="evidence at transcript level"/>
<dbReference type="AlphaFoldDB" id="Q681D5"/>
<evidence type="ECO:0000313" key="1">
    <source>
        <dbReference type="EMBL" id="BAD43445.1"/>
    </source>
</evidence>
<sequence>MLIYTQKPIISRVCNQYGAVGDYKSSCPTTSRVKSGTHIHIKSNS</sequence>